<evidence type="ECO:0000259" key="1">
    <source>
        <dbReference type="Pfam" id="PF08291"/>
    </source>
</evidence>
<protein>
    <submittedName>
        <fullName evidence="2">Peptidase M15</fullName>
    </submittedName>
</protein>
<comment type="caution">
    <text evidence="2">The sequence shown here is derived from an EMBL/GenBank/DDBJ whole genome shotgun (WGS) entry which is preliminary data.</text>
</comment>
<organism evidence="2 3">
    <name type="scientific">Candidatus Magnetominusculus xianensis</name>
    <dbReference type="NCBI Taxonomy" id="1748249"/>
    <lineage>
        <taxon>Bacteria</taxon>
        <taxon>Pseudomonadati</taxon>
        <taxon>Nitrospirota</taxon>
        <taxon>Nitrospiria</taxon>
        <taxon>Nitrospirales</taxon>
        <taxon>Nitrospiraceae</taxon>
        <taxon>Candidatus Magnetominusculus</taxon>
    </lineage>
</organism>
<reference evidence="2 3" key="1">
    <citation type="submission" date="2015-11" db="EMBL/GenBank/DDBJ databases">
        <authorList>
            <person name="Lin W."/>
        </authorList>
    </citation>
    <scope>NUCLEOTIDE SEQUENCE [LARGE SCALE GENOMIC DNA]</scope>
    <source>
        <strain evidence="2 3">HCH-1</strain>
    </source>
</reference>
<name>A0ABR5SHY5_9BACT</name>
<feature type="domain" description="Peptidase M15A C-terminal" evidence="1">
    <location>
        <begin position="14"/>
        <end position="105"/>
    </location>
</feature>
<dbReference type="Gene3D" id="3.30.1380.10">
    <property type="match status" value="1"/>
</dbReference>
<keyword evidence="3" id="KW-1185">Reference proteome</keyword>
<accession>A0ABR5SHY5</accession>
<dbReference type="EMBL" id="LNQR01000028">
    <property type="protein sequence ID" value="KWT91837.1"/>
    <property type="molecule type" value="Genomic_DNA"/>
</dbReference>
<evidence type="ECO:0000313" key="2">
    <source>
        <dbReference type="EMBL" id="KWT91837.1"/>
    </source>
</evidence>
<dbReference type="Proteomes" id="UP000060487">
    <property type="component" value="Unassembled WGS sequence"/>
</dbReference>
<dbReference type="InterPro" id="IPR013230">
    <property type="entry name" value="Peptidase_M15A_C"/>
</dbReference>
<gene>
    <name evidence="2" type="ORF">ASN18_0739</name>
</gene>
<proteinExistence type="predicted"/>
<dbReference type="Pfam" id="PF08291">
    <property type="entry name" value="Peptidase_M15_3"/>
    <property type="match status" value="1"/>
</dbReference>
<evidence type="ECO:0000313" key="3">
    <source>
        <dbReference type="Proteomes" id="UP000060487"/>
    </source>
</evidence>
<sequence>MERQTPSATGQTEDFTCRCGCGLNNISAALVATLDKIRESAGIALKITSGCRCKTHNKAIGGKSDSAHLKGLATDISIASSHERYLVSKAAIDAGVERLGIGTTLVHLDIDKDKPQKVAWLYA</sequence>
<dbReference type="RefSeq" id="WP_085051265.1">
    <property type="nucleotide sequence ID" value="NZ_LNQR01000028.1"/>
</dbReference>
<dbReference type="InterPro" id="IPR009045">
    <property type="entry name" value="Zn_M74/Hedgehog-like"/>
</dbReference>
<dbReference type="SUPFAM" id="SSF55166">
    <property type="entry name" value="Hedgehog/DD-peptidase"/>
    <property type="match status" value="1"/>
</dbReference>